<keyword evidence="6 12" id="KW-0732">Signal</keyword>
<gene>
    <name evidence="16" type="ORF">AHMF7616_01624</name>
</gene>
<dbReference type="PANTHER" id="PTHR13460:SF0">
    <property type="entry name" value="MALECTIN"/>
    <property type="match status" value="1"/>
</dbReference>
<feature type="domain" description="Malectin" evidence="13">
    <location>
        <begin position="490"/>
        <end position="615"/>
    </location>
</feature>
<evidence type="ECO:0000256" key="11">
    <source>
        <dbReference type="ARBA" id="ARBA00023277"/>
    </source>
</evidence>
<dbReference type="AlphaFoldDB" id="A0A369QHH3"/>
<name>A0A369QHH3_9BACT</name>
<keyword evidence="7" id="KW-0256">Endoplasmic reticulum</keyword>
<dbReference type="Pfam" id="PF15780">
    <property type="entry name" value="ASH"/>
    <property type="match status" value="1"/>
</dbReference>
<dbReference type="InterPro" id="IPR008979">
    <property type="entry name" value="Galactose-bd-like_sf"/>
</dbReference>
<evidence type="ECO:0000256" key="6">
    <source>
        <dbReference type="ARBA" id="ARBA00022729"/>
    </source>
</evidence>
<dbReference type="EMBL" id="QASA01000001">
    <property type="protein sequence ID" value="RDC63025.1"/>
    <property type="molecule type" value="Genomic_DNA"/>
</dbReference>
<evidence type="ECO:0000256" key="4">
    <source>
        <dbReference type="ARBA" id="ARBA00022490"/>
    </source>
</evidence>
<accession>A0A369QHH3</accession>
<comment type="caution">
    <text evidence="16">The sequence shown here is derived from an EMBL/GenBank/DDBJ whole genome shotgun (WGS) entry which is preliminary data.</text>
</comment>
<protein>
    <recommendedName>
        <fullName evidence="18">Malectin domain-containing protein</fullName>
    </recommendedName>
</protein>
<dbReference type="InterPro" id="IPR021720">
    <property type="entry name" value="Malectin_dom"/>
</dbReference>
<dbReference type="SUPFAM" id="SSF49785">
    <property type="entry name" value="Galactose-binding domain-like"/>
    <property type="match status" value="1"/>
</dbReference>
<dbReference type="GO" id="GO:0005737">
    <property type="term" value="C:cytoplasm"/>
    <property type="evidence" value="ECO:0007669"/>
    <property type="project" value="UniProtKB-SubCell"/>
</dbReference>
<feature type="domain" description="Abnormal spindle-like microcephaly-associated protein ASH" evidence="14">
    <location>
        <begin position="370"/>
        <end position="459"/>
    </location>
</feature>
<reference evidence="16 17" key="1">
    <citation type="submission" date="2018-04" db="EMBL/GenBank/DDBJ databases">
        <title>Adhaeribacter sp. HMF7616 genome sequencing and assembly.</title>
        <authorList>
            <person name="Kang H."/>
            <person name="Kang J."/>
            <person name="Cha I."/>
            <person name="Kim H."/>
            <person name="Joh K."/>
        </authorList>
    </citation>
    <scope>NUCLEOTIDE SEQUENCE [LARGE SCALE GENOMIC DNA]</scope>
    <source>
        <strain evidence="16 17">HMF7616</strain>
    </source>
</reference>
<keyword evidence="11" id="KW-0119">Carbohydrate metabolism</keyword>
<keyword evidence="4" id="KW-0963">Cytoplasm</keyword>
<evidence type="ECO:0000256" key="1">
    <source>
        <dbReference type="ARBA" id="ARBA00004115"/>
    </source>
</evidence>
<keyword evidence="10" id="KW-0325">Glycoprotein</keyword>
<dbReference type="NCBIfam" id="NF012200">
    <property type="entry name" value="choice_anch_D"/>
    <property type="match status" value="1"/>
</dbReference>
<evidence type="ECO:0008006" key="18">
    <source>
        <dbReference type="Google" id="ProtNLM"/>
    </source>
</evidence>
<dbReference type="InterPro" id="IPR026444">
    <property type="entry name" value="Secre_tail"/>
</dbReference>
<evidence type="ECO:0000256" key="2">
    <source>
        <dbReference type="ARBA" id="ARBA00004496"/>
    </source>
</evidence>
<evidence type="ECO:0000256" key="12">
    <source>
        <dbReference type="SAM" id="SignalP"/>
    </source>
</evidence>
<dbReference type="InterPro" id="IPR013783">
    <property type="entry name" value="Ig-like_fold"/>
</dbReference>
<dbReference type="Proteomes" id="UP000253919">
    <property type="component" value="Unassembled WGS sequence"/>
</dbReference>
<comment type="similarity">
    <text evidence="3">Belongs to the malectin family.</text>
</comment>
<keyword evidence="17" id="KW-1185">Reference proteome</keyword>
<evidence type="ECO:0000259" key="13">
    <source>
        <dbReference type="Pfam" id="PF11721"/>
    </source>
</evidence>
<dbReference type="InterPro" id="IPR039155">
    <property type="entry name" value="MLEC"/>
</dbReference>
<dbReference type="InterPro" id="IPR031549">
    <property type="entry name" value="ASH"/>
</dbReference>
<evidence type="ECO:0000256" key="3">
    <source>
        <dbReference type="ARBA" id="ARBA00009141"/>
    </source>
</evidence>
<dbReference type="Pfam" id="PF18962">
    <property type="entry name" value="Por_Secre_tail"/>
    <property type="match status" value="1"/>
</dbReference>
<dbReference type="GO" id="GO:0030246">
    <property type="term" value="F:carbohydrate binding"/>
    <property type="evidence" value="ECO:0007669"/>
    <property type="project" value="InterPro"/>
</dbReference>
<feature type="domain" description="Secretion system C-terminal sorting" evidence="15">
    <location>
        <begin position="658"/>
        <end position="738"/>
    </location>
</feature>
<evidence type="ECO:0000313" key="16">
    <source>
        <dbReference type="EMBL" id="RDC63025.1"/>
    </source>
</evidence>
<evidence type="ECO:0000256" key="5">
    <source>
        <dbReference type="ARBA" id="ARBA00022692"/>
    </source>
</evidence>
<proteinExistence type="inferred from homology"/>
<sequence length="739" mass="79850">MKKNYTFNLFLRKSKLIMSLSIGMLFFSEFLSSAPVLAQTIAVENSDKFPAADQMVFSRVQYPWRRTNPDGTFTPYNENHDKVKLRINNKGTSTLTVSKFTLSNTAAWKVIPPKSLPLSISAGSYVDVTVQFVASNLDKRVKVIHNTLTISSNDKNEPSKVVQLHGLFQRSGEGNREPYAQEIINAFNFKTVTGFGHTDGANDGSAIVPNSDEIISATFSRADGSKPVTVTQMAAYHGCCATIESFKWYPKGSSSVTTLFTHNPLDGQSVLPRKRYNTSGLSQGSFNPSGSFGFKVGTANSDRSKNFEQRIGLRIWKAKNSSGAIIPNAYIVANDYLGTNVTNYDYQDNVYYVSNVKPDGGGQSGIALASSPSALDYGSVNKGSSKALAVNLKNPNASGGVSIKISSVALTGPNKGDFTIGSLATTLNPQASTNFNVNFKPLSKGIKNAALLVYHNAPGSPLRIPLYGIANESGSVINAVKRVKGAADASVTIAGKVWESDKNYRKGSIKLDSQVQPGPIAATDQDVLYQTYLSAATNLAETREEIPVSNGSYYVRLHFAENFFDADGARIFNITIEGQTRLSNFDIHKEVGYRAALVKDFAVTVNDGVLSLKFNPSANRVALCGVEIFRSASAAAASTAFPAELEVNVEKQSPQLVVYPNPSSGENFSVEATHLAPQEEVSFTIYNQTGQTLEVKTTKADENGSAKAQMATNRRLTQGLYILKGRSQSGQTQTKLLVE</sequence>
<evidence type="ECO:0000259" key="15">
    <source>
        <dbReference type="Pfam" id="PF18962"/>
    </source>
</evidence>
<dbReference type="PANTHER" id="PTHR13460">
    <property type="match status" value="1"/>
</dbReference>
<feature type="chain" id="PRO_5016579356" description="Malectin domain-containing protein" evidence="12">
    <location>
        <begin position="39"/>
        <end position="739"/>
    </location>
</feature>
<evidence type="ECO:0000313" key="17">
    <source>
        <dbReference type="Proteomes" id="UP000253919"/>
    </source>
</evidence>
<evidence type="ECO:0000256" key="9">
    <source>
        <dbReference type="ARBA" id="ARBA00023136"/>
    </source>
</evidence>
<evidence type="ECO:0000256" key="7">
    <source>
        <dbReference type="ARBA" id="ARBA00022824"/>
    </source>
</evidence>
<evidence type="ECO:0000259" key="14">
    <source>
        <dbReference type="Pfam" id="PF15780"/>
    </source>
</evidence>
<keyword evidence="5" id="KW-0812">Transmembrane</keyword>
<evidence type="ECO:0000256" key="10">
    <source>
        <dbReference type="ARBA" id="ARBA00023180"/>
    </source>
</evidence>
<keyword evidence="8" id="KW-1133">Transmembrane helix</keyword>
<dbReference type="GO" id="GO:0016020">
    <property type="term" value="C:membrane"/>
    <property type="evidence" value="ECO:0007669"/>
    <property type="project" value="TreeGrafter"/>
</dbReference>
<dbReference type="Pfam" id="PF11721">
    <property type="entry name" value="Malectin"/>
    <property type="match status" value="1"/>
</dbReference>
<feature type="signal peptide" evidence="12">
    <location>
        <begin position="1"/>
        <end position="38"/>
    </location>
</feature>
<dbReference type="Gene3D" id="2.60.40.10">
    <property type="entry name" value="Immunoglobulins"/>
    <property type="match status" value="2"/>
</dbReference>
<dbReference type="NCBIfam" id="TIGR04183">
    <property type="entry name" value="Por_Secre_tail"/>
    <property type="match status" value="1"/>
</dbReference>
<dbReference type="RefSeq" id="WP_115372388.1">
    <property type="nucleotide sequence ID" value="NZ_QASA01000001.1"/>
</dbReference>
<organism evidence="16 17">
    <name type="scientific">Adhaeribacter pallidiroseus</name>
    <dbReference type="NCBI Taxonomy" id="2072847"/>
    <lineage>
        <taxon>Bacteria</taxon>
        <taxon>Pseudomonadati</taxon>
        <taxon>Bacteroidota</taxon>
        <taxon>Cytophagia</taxon>
        <taxon>Cytophagales</taxon>
        <taxon>Hymenobacteraceae</taxon>
        <taxon>Adhaeribacter</taxon>
    </lineage>
</organism>
<comment type="subcellular location">
    <subcellularLocation>
        <location evidence="2">Cytoplasm</location>
    </subcellularLocation>
    <subcellularLocation>
        <location evidence="1">Endoplasmic reticulum membrane</location>
        <topology evidence="1">Single-pass type I membrane protein</topology>
    </subcellularLocation>
</comment>
<dbReference type="OrthoDB" id="175993at2"/>
<dbReference type="Gene3D" id="2.60.120.430">
    <property type="entry name" value="Galactose-binding lectin"/>
    <property type="match status" value="1"/>
</dbReference>
<evidence type="ECO:0000256" key="8">
    <source>
        <dbReference type="ARBA" id="ARBA00022989"/>
    </source>
</evidence>
<keyword evidence="9" id="KW-0472">Membrane</keyword>